<dbReference type="AlphaFoldDB" id="A0A3E0GUA6"/>
<dbReference type="InterPro" id="IPR003399">
    <property type="entry name" value="Mce/MlaD"/>
</dbReference>
<accession>A0A3E0GUA6</accession>
<dbReference type="InterPro" id="IPR024516">
    <property type="entry name" value="Mce_C"/>
</dbReference>
<dbReference type="PANTHER" id="PTHR33371">
    <property type="entry name" value="INTERMEMBRANE PHOSPHOLIPID TRANSPORT SYSTEM BINDING PROTEIN MLAD-RELATED"/>
    <property type="match status" value="1"/>
</dbReference>
<comment type="caution">
    <text evidence="3">The sequence shown here is derived from an EMBL/GenBank/DDBJ whole genome shotgun (WGS) entry which is preliminary data.</text>
</comment>
<dbReference type="Pfam" id="PF11887">
    <property type="entry name" value="Mce4_CUP1"/>
    <property type="match status" value="1"/>
</dbReference>
<feature type="domain" description="Mce/MlaD" evidence="1">
    <location>
        <begin position="34"/>
        <end position="107"/>
    </location>
</feature>
<dbReference type="Proteomes" id="UP000256269">
    <property type="component" value="Unassembled WGS sequence"/>
</dbReference>
<evidence type="ECO:0000259" key="1">
    <source>
        <dbReference type="Pfam" id="PF02470"/>
    </source>
</evidence>
<dbReference type="PRINTS" id="PR01782">
    <property type="entry name" value="MCEVIRFACTOR"/>
</dbReference>
<feature type="domain" description="Mammalian cell entry C-terminal" evidence="2">
    <location>
        <begin position="115"/>
        <end position="297"/>
    </location>
</feature>
<evidence type="ECO:0000313" key="3">
    <source>
        <dbReference type="EMBL" id="REH28474.1"/>
    </source>
</evidence>
<gene>
    <name evidence="3" type="ORF">BCF44_12754</name>
</gene>
<dbReference type="Pfam" id="PF02470">
    <property type="entry name" value="MlaD"/>
    <property type="match status" value="1"/>
</dbReference>
<keyword evidence="4" id="KW-1185">Reference proteome</keyword>
<proteinExistence type="predicted"/>
<evidence type="ECO:0000259" key="2">
    <source>
        <dbReference type="Pfam" id="PF11887"/>
    </source>
</evidence>
<dbReference type="EMBL" id="QUNO01000027">
    <property type="protein sequence ID" value="REH28474.1"/>
    <property type="molecule type" value="Genomic_DNA"/>
</dbReference>
<dbReference type="RefSeq" id="WP_116181499.1">
    <property type="nucleotide sequence ID" value="NZ_CP144375.1"/>
</dbReference>
<dbReference type="NCBIfam" id="TIGR00996">
    <property type="entry name" value="Mtu_fam_mce"/>
    <property type="match status" value="1"/>
</dbReference>
<dbReference type="InterPro" id="IPR052336">
    <property type="entry name" value="MlaD_Phospholipid_Transporter"/>
</dbReference>
<evidence type="ECO:0000313" key="4">
    <source>
        <dbReference type="Proteomes" id="UP000256269"/>
    </source>
</evidence>
<protein>
    <submittedName>
        <fullName evidence="3">Phospholipid/cholesterol/gamma-HCH transport system substrate-binding protein</fullName>
    </submittedName>
</protein>
<dbReference type="OrthoDB" id="5241191at2"/>
<organism evidence="3 4">
    <name type="scientific">Kutzneria buriramensis</name>
    <dbReference type="NCBI Taxonomy" id="1045776"/>
    <lineage>
        <taxon>Bacteria</taxon>
        <taxon>Bacillati</taxon>
        <taxon>Actinomycetota</taxon>
        <taxon>Actinomycetes</taxon>
        <taxon>Pseudonocardiales</taxon>
        <taxon>Pseudonocardiaceae</taxon>
        <taxon>Kutzneria</taxon>
    </lineage>
</organism>
<name>A0A3E0GUA6_9PSEU</name>
<sequence>MRREALVGLVTVVVLALGVLAAFNADDLPIIGGGTTYSAYFGESAGLVAGNEVSVAGVKVGQVRRVSLAGNKVLVEFRVSDVFLGDRTSASIQIRTVLGDKYLALQPDGTQAQDPRQTIPKSRTMSPFDVTDAINQLGSTVGQIDPTQLAQSFQVISDALKDTPAPLKEAAAGLSSLSTTIASRDDQIAGMLSGTNQLSATVASRDGEISKLLDDGNLLLGVVQQRKQAIAQLLTGTQQLAKQLSGLVTDNQNQLQPALDQLDEVTAVLARNQDNLNHALASLAPFVRVFNNTIGTGRWFDGYICGLLPPAQTTAGLEFNPGGCSTPLADPSLGSK</sequence>
<dbReference type="InterPro" id="IPR005693">
    <property type="entry name" value="Mce"/>
</dbReference>
<dbReference type="PANTHER" id="PTHR33371:SF18">
    <property type="entry name" value="MCE-FAMILY PROTEIN MCE3C"/>
    <property type="match status" value="1"/>
</dbReference>
<reference evidence="3 4" key="1">
    <citation type="submission" date="2018-08" db="EMBL/GenBank/DDBJ databases">
        <title>Genomic Encyclopedia of Archaeal and Bacterial Type Strains, Phase II (KMG-II): from individual species to whole genera.</title>
        <authorList>
            <person name="Goeker M."/>
        </authorList>
    </citation>
    <scope>NUCLEOTIDE SEQUENCE [LARGE SCALE GENOMIC DNA]</scope>
    <source>
        <strain evidence="3 4">DSM 45791</strain>
    </source>
</reference>
<dbReference type="GO" id="GO:0005576">
    <property type="term" value="C:extracellular region"/>
    <property type="evidence" value="ECO:0007669"/>
    <property type="project" value="TreeGrafter"/>
</dbReference>